<keyword evidence="3 7" id="KW-0808">Transferase</keyword>
<keyword evidence="4 7" id="KW-0665">Pyrimidine biosynthesis</keyword>
<comment type="subunit">
    <text evidence="7">Heterooligomer of catalytic and regulatory chains.</text>
</comment>
<dbReference type="Pfam" id="PF00185">
    <property type="entry name" value="OTCace"/>
    <property type="match status" value="1"/>
</dbReference>
<name>A0A520KSF8_METT2</name>
<dbReference type="GO" id="GO:0005829">
    <property type="term" value="C:cytosol"/>
    <property type="evidence" value="ECO:0007669"/>
    <property type="project" value="TreeGrafter"/>
</dbReference>
<dbReference type="InterPro" id="IPR006132">
    <property type="entry name" value="Asp/Orn_carbamoyltranf_P-bd"/>
</dbReference>
<dbReference type="GO" id="GO:0006207">
    <property type="term" value="P:'de novo' pyrimidine nucleobase biosynthetic process"/>
    <property type="evidence" value="ECO:0007669"/>
    <property type="project" value="InterPro"/>
</dbReference>
<proteinExistence type="inferred from homology"/>
<feature type="binding site" evidence="7">
    <location>
        <position position="83"/>
    </location>
    <ligand>
        <name>L-aspartate</name>
        <dbReference type="ChEBI" id="CHEBI:29991"/>
    </ligand>
</feature>
<dbReference type="PRINTS" id="PR00101">
    <property type="entry name" value="ATCASE"/>
</dbReference>
<dbReference type="GO" id="GO:0016597">
    <property type="term" value="F:amino acid binding"/>
    <property type="evidence" value="ECO:0007669"/>
    <property type="project" value="InterPro"/>
</dbReference>
<comment type="caution">
    <text evidence="10">The sequence shown here is derived from an EMBL/GenBank/DDBJ whole genome shotgun (WGS) entry which is preliminary data.</text>
</comment>
<evidence type="ECO:0000313" key="11">
    <source>
        <dbReference type="Proteomes" id="UP000317158"/>
    </source>
</evidence>
<dbReference type="PANTHER" id="PTHR45753:SF6">
    <property type="entry name" value="ASPARTATE CARBAMOYLTRANSFERASE"/>
    <property type="match status" value="1"/>
</dbReference>
<organism evidence="10 11">
    <name type="scientific">Methanoliparum thermophilum</name>
    <dbReference type="NCBI Taxonomy" id="2491083"/>
    <lineage>
        <taxon>Archaea</taxon>
        <taxon>Methanobacteriati</taxon>
        <taxon>Methanobacteriota</taxon>
        <taxon>Candidatus Methanoliparia</taxon>
        <taxon>Candidatus Methanoliparales</taxon>
        <taxon>Candidatus Methanoliparaceae</taxon>
        <taxon>Candidatus Methanoliparum</taxon>
    </lineage>
</organism>
<evidence type="ECO:0000256" key="3">
    <source>
        <dbReference type="ARBA" id="ARBA00022679"/>
    </source>
</evidence>
<evidence type="ECO:0000259" key="9">
    <source>
        <dbReference type="Pfam" id="PF02729"/>
    </source>
</evidence>
<accession>A0A520KSF8</accession>
<comment type="pathway">
    <text evidence="1 7">Pyrimidine metabolism; UMP biosynthesis via de novo pathway; (S)-dihydroorotate from bicarbonate: step 2/3.</text>
</comment>
<evidence type="ECO:0000256" key="4">
    <source>
        <dbReference type="ARBA" id="ARBA00022975"/>
    </source>
</evidence>
<feature type="binding site" evidence="7">
    <location>
        <position position="135"/>
    </location>
    <ligand>
        <name>carbamoyl phosphate</name>
        <dbReference type="ChEBI" id="CHEBI:58228"/>
    </ligand>
</feature>
<dbReference type="EC" id="2.1.3.2" evidence="7"/>
<feature type="binding site" evidence="7">
    <location>
        <position position="132"/>
    </location>
    <ligand>
        <name>carbamoyl phosphate</name>
        <dbReference type="ChEBI" id="CHEBI:58228"/>
    </ligand>
</feature>
<dbReference type="Proteomes" id="UP000317158">
    <property type="component" value="Unassembled WGS sequence"/>
</dbReference>
<feature type="binding site" evidence="7">
    <location>
        <position position="266"/>
    </location>
    <ligand>
        <name>carbamoyl phosphate</name>
        <dbReference type="ChEBI" id="CHEBI:58228"/>
    </ligand>
</feature>
<dbReference type="NCBIfam" id="NF002032">
    <property type="entry name" value="PRK00856.1"/>
    <property type="match status" value="1"/>
</dbReference>
<dbReference type="InterPro" id="IPR006130">
    <property type="entry name" value="Asp/Orn_carbamoylTrfase"/>
</dbReference>
<evidence type="ECO:0000256" key="1">
    <source>
        <dbReference type="ARBA" id="ARBA00004852"/>
    </source>
</evidence>
<dbReference type="PANTHER" id="PTHR45753">
    <property type="entry name" value="ORNITHINE CARBAMOYLTRANSFERASE, MITOCHONDRIAL"/>
    <property type="match status" value="1"/>
</dbReference>
<dbReference type="Gene3D" id="3.40.50.1370">
    <property type="entry name" value="Aspartate/ornithine carbamoyltransferase"/>
    <property type="match status" value="2"/>
</dbReference>
<feature type="binding site" evidence="7">
    <location>
        <position position="55"/>
    </location>
    <ligand>
        <name>carbamoyl phosphate</name>
        <dbReference type="ChEBI" id="CHEBI:58228"/>
    </ligand>
</feature>
<evidence type="ECO:0000256" key="2">
    <source>
        <dbReference type="ARBA" id="ARBA00008896"/>
    </source>
</evidence>
<feature type="domain" description="Aspartate/ornithine carbamoyltransferase Asp/Orn-binding" evidence="8">
    <location>
        <begin position="152"/>
        <end position="299"/>
    </location>
</feature>
<dbReference type="NCBIfam" id="TIGR00670">
    <property type="entry name" value="asp_carb_tr"/>
    <property type="match status" value="1"/>
</dbReference>
<evidence type="ECO:0000256" key="6">
    <source>
        <dbReference type="ARBA" id="ARBA00048859"/>
    </source>
</evidence>
<reference evidence="10 11" key="1">
    <citation type="journal article" date="2019" name="Nat. Microbiol.">
        <title>Wide diversity of methane and short-chain alkane metabolisms in uncultured archaea.</title>
        <authorList>
            <person name="Borrel G."/>
            <person name="Adam P.S."/>
            <person name="McKay L.J."/>
            <person name="Chen L.X."/>
            <person name="Sierra-Garcia I.N."/>
            <person name="Sieber C.M."/>
            <person name="Letourneur Q."/>
            <person name="Ghozlane A."/>
            <person name="Andersen G.L."/>
            <person name="Li W.J."/>
            <person name="Hallam S.J."/>
            <person name="Muyzer G."/>
            <person name="de Oliveira V.M."/>
            <person name="Inskeep W.P."/>
            <person name="Banfield J.F."/>
            <person name="Gribaldo S."/>
        </authorList>
    </citation>
    <scope>NUCLEOTIDE SEQUENCE [LARGE SCALE GENOMIC DNA]</scope>
    <source>
        <strain evidence="10">NM1a</strain>
    </source>
</reference>
<gene>
    <name evidence="7 10" type="primary">pyrB</name>
    <name evidence="10" type="ORF">EF806_02080</name>
</gene>
<dbReference type="UniPathway" id="UPA00070">
    <property type="reaction ID" value="UER00116"/>
</dbReference>
<dbReference type="GO" id="GO:0004070">
    <property type="term" value="F:aspartate carbamoyltransferase activity"/>
    <property type="evidence" value="ECO:0007669"/>
    <property type="project" value="UniProtKB-UniRule"/>
</dbReference>
<evidence type="ECO:0000256" key="7">
    <source>
        <dbReference type="HAMAP-Rule" id="MF_00001"/>
    </source>
</evidence>
<feature type="binding site" evidence="7">
    <location>
        <position position="104"/>
    </location>
    <ligand>
        <name>carbamoyl phosphate</name>
        <dbReference type="ChEBI" id="CHEBI:58228"/>
    </ligand>
</feature>
<dbReference type="PROSITE" id="PS00097">
    <property type="entry name" value="CARBAMOYLTRANSFERASE"/>
    <property type="match status" value="1"/>
</dbReference>
<comment type="function">
    <text evidence="5 7">Catalyzes the condensation of carbamoyl phosphate and aspartate to form carbamoyl aspartate and inorganic phosphate, the committed step in the de novo pyrimidine nucleotide biosynthesis pathway.</text>
</comment>
<dbReference type="InterPro" id="IPR006131">
    <property type="entry name" value="Asp_carbamoyltransf_Asp/Orn-bd"/>
</dbReference>
<dbReference type="InterPro" id="IPR002082">
    <property type="entry name" value="Asp_carbamoyltransf"/>
</dbReference>
<sequence>MFKNRDIISMADFSREEIDHILDVAEMVEKNPTDYNNLLNNKIMALLFFEPSTRTRMSFESAMYRFGGKCIDLGPIDASSLKKGESFTDTIKVVSRYADLMVIRHPADGVARYVSEIVDIPIINGGDGTGQHPTQTLLDLFTLKKENKLERVNIGIVGDLKYSRTVHSLVYALTLYDVEMTFIYPPSLRLPDGIIEYLVKNKIKYKECNDIEEVIEDIDVLYVTRIQQERFPDVSEYYAVSDSYKITKNLLESKAKDDLILLHPLPKKNEIEKELDETHYAKYFLQIEYGIYVRMALLGLIMGAFE</sequence>
<dbReference type="Pfam" id="PF02729">
    <property type="entry name" value="OTCace_N"/>
    <property type="match status" value="1"/>
</dbReference>
<dbReference type="HAMAP" id="MF_00001">
    <property type="entry name" value="Asp_carb_tr"/>
    <property type="match status" value="1"/>
</dbReference>
<dbReference type="GO" id="GO:0044205">
    <property type="term" value="P:'de novo' UMP biosynthetic process"/>
    <property type="evidence" value="ECO:0007669"/>
    <property type="project" value="UniProtKB-UniRule"/>
</dbReference>
<feature type="binding site" evidence="7">
    <location>
        <position position="265"/>
    </location>
    <ligand>
        <name>carbamoyl phosphate</name>
        <dbReference type="ChEBI" id="CHEBI:58228"/>
    </ligand>
</feature>
<protein>
    <recommendedName>
        <fullName evidence="7">Aspartate carbamoyltransferase</fullName>
        <ecNumber evidence="7">2.1.3.2</ecNumber>
    </recommendedName>
    <alternativeName>
        <fullName evidence="7">Aspartate transcarbamylase</fullName>
        <shortName evidence="7">ATCase</shortName>
    </alternativeName>
</protein>
<dbReference type="InterPro" id="IPR036901">
    <property type="entry name" value="Asp/Orn_carbamoylTrfase_sf"/>
</dbReference>
<comment type="catalytic activity">
    <reaction evidence="6 7">
        <text>carbamoyl phosphate + L-aspartate = N-carbamoyl-L-aspartate + phosphate + H(+)</text>
        <dbReference type="Rhea" id="RHEA:20013"/>
        <dbReference type="ChEBI" id="CHEBI:15378"/>
        <dbReference type="ChEBI" id="CHEBI:29991"/>
        <dbReference type="ChEBI" id="CHEBI:32814"/>
        <dbReference type="ChEBI" id="CHEBI:43474"/>
        <dbReference type="ChEBI" id="CHEBI:58228"/>
        <dbReference type="EC" id="2.1.3.2"/>
    </reaction>
</comment>
<evidence type="ECO:0000256" key="5">
    <source>
        <dbReference type="ARBA" id="ARBA00043884"/>
    </source>
</evidence>
<comment type="similarity">
    <text evidence="2 7">Belongs to the aspartate/ornithine carbamoyltransferase superfamily. ATCase family.</text>
</comment>
<feature type="binding site" evidence="7">
    <location>
        <position position="225"/>
    </location>
    <ligand>
        <name>L-aspartate</name>
        <dbReference type="ChEBI" id="CHEBI:29991"/>
    </ligand>
</feature>
<dbReference type="FunFam" id="3.40.50.1370:FF:000002">
    <property type="entry name" value="Aspartate carbamoyltransferase 2"/>
    <property type="match status" value="1"/>
</dbReference>
<evidence type="ECO:0000259" key="8">
    <source>
        <dbReference type="Pfam" id="PF00185"/>
    </source>
</evidence>
<dbReference type="AlphaFoldDB" id="A0A520KSF8"/>
<dbReference type="SUPFAM" id="SSF53671">
    <property type="entry name" value="Aspartate/ornithine carbamoyltransferase"/>
    <property type="match status" value="1"/>
</dbReference>
<dbReference type="EMBL" id="RXIF01000004">
    <property type="protein sequence ID" value="RZN64859.1"/>
    <property type="molecule type" value="Genomic_DNA"/>
</dbReference>
<feature type="binding site" evidence="7">
    <location>
        <position position="54"/>
    </location>
    <ligand>
        <name>carbamoyl phosphate</name>
        <dbReference type="ChEBI" id="CHEBI:58228"/>
    </ligand>
</feature>
<feature type="domain" description="Aspartate/ornithine carbamoyltransferase carbamoyl-P binding" evidence="9">
    <location>
        <begin position="5"/>
        <end position="144"/>
    </location>
</feature>
<dbReference type="GO" id="GO:0006520">
    <property type="term" value="P:amino acid metabolic process"/>
    <property type="evidence" value="ECO:0007669"/>
    <property type="project" value="InterPro"/>
</dbReference>
<feature type="binding site" evidence="7">
    <location>
        <position position="164"/>
    </location>
    <ligand>
        <name>L-aspartate</name>
        <dbReference type="ChEBI" id="CHEBI:29991"/>
    </ligand>
</feature>
<evidence type="ECO:0000313" key="10">
    <source>
        <dbReference type="EMBL" id="RZN64859.1"/>
    </source>
</evidence>
<dbReference type="PRINTS" id="PR00100">
    <property type="entry name" value="AOTCASE"/>
</dbReference>